<reference evidence="1 2" key="1">
    <citation type="submission" date="2018-10" db="EMBL/GenBank/DDBJ databases">
        <title>Dokdonia luteus sp. nov., isolated from sea water.</title>
        <authorList>
            <person name="Zhou L.Y."/>
            <person name="Du Z.J."/>
        </authorList>
    </citation>
    <scope>NUCLEOTIDE SEQUENCE [LARGE SCALE GENOMIC DNA]</scope>
    <source>
        <strain evidence="1 2">SH27</strain>
    </source>
</reference>
<dbReference type="InterPro" id="IPR029044">
    <property type="entry name" value="Nucleotide-diphossugar_trans"/>
</dbReference>
<dbReference type="PANTHER" id="PTHR36529:SF1">
    <property type="entry name" value="GLYCOSYLTRANSFERASE"/>
    <property type="match status" value="1"/>
</dbReference>
<dbReference type="Proteomes" id="UP000281985">
    <property type="component" value="Unassembled WGS sequence"/>
</dbReference>
<organism evidence="1 2">
    <name type="scientific">Dokdonia sinensis</name>
    <dbReference type="NCBI Taxonomy" id="2479847"/>
    <lineage>
        <taxon>Bacteria</taxon>
        <taxon>Pseudomonadati</taxon>
        <taxon>Bacteroidota</taxon>
        <taxon>Flavobacteriia</taxon>
        <taxon>Flavobacteriales</taxon>
        <taxon>Flavobacteriaceae</taxon>
        <taxon>Dokdonia</taxon>
    </lineage>
</organism>
<dbReference type="RefSeq" id="WP_121916488.1">
    <property type="nucleotide sequence ID" value="NZ_REFV01000003.1"/>
</dbReference>
<proteinExistence type="predicted"/>
<comment type="caution">
    <text evidence="1">The sequence shown here is derived from an EMBL/GenBank/DDBJ whole genome shotgun (WGS) entry which is preliminary data.</text>
</comment>
<dbReference type="InterPro" id="IPR018641">
    <property type="entry name" value="Trfase_1_rSAM/seldom-assoc"/>
</dbReference>
<evidence type="ECO:0000313" key="1">
    <source>
        <dbReference type="EMBL" id="RMB62854.1"/>
    </source>
</evidence>
<dbReference type="AlphaFoldDB" id="A0A3M0GDH4"/>
<keyword evidence="2" id="KW-1185">Reference proteome</keyword>
<dbReference type="PANTHER" id="PTHR36529">
    <property type="entry name" value="SLL1095 PROTEIN"/>
    <property type="match status" value="1"/>
</dbReference>
<gene>
    <name evidence="1" type="ORF">EAX61_04540</name>
</gene>
<sequence length="201" mass="22950">MQNKNLLLIFTRNPELGKVKTRLAQGVGQENALEIYKTLLKHTRDVVAQVDCTRRVGYSVLVRENDIWDGARFEKFQQEGDDLGVRMHNAFAKAYSDGYEKVLIVGSDLFDLRPKHIEQAFMALDTNDVVIGPAQDGGYYLLGMNKLVKDVFYNKEWGGETVFEATTKDLQSYEVATLETLNDIDFAEDLKPYPEFAHYLK</sequence>
<dbReference type="NCBIfam" id="TIGR04282">
    <property type="entry name" value="glyco_like_cofC"/>
    <property type="match status" value="1"/>
</dbReference>
<name>A0A3M0GDH4_9FLAO</name>
<dbReference type="Pfam" id="PF09837">
    <property type="entry name" value="DUF2064"/>
    <property type="match status" value="1"/>
</dbReference>
<dbReference type="Gene3D" id="3.90.550.10">
    <property type="entry name" value="Spore Coat Polysaccharide Biosynthesis Protein SpsA, Chain A"/>
    <property type="match status" value="1"/>
</dbReference>
<dbReference type="OrthoDB" id="9798250at2"/>
<accession>A0A3M0GDH4</accession>
<keyword evidence="1" id="KW-0808">Transferase</keyword>
<dbReference type="EMBL" id="REFV01000003">
    <property type="protein sequence ID" value="RMB62854.1"/>
    <property type="molecule type" value="Genomic_DNA"/>
</dbReference>
<dbReference type="SUPFAM" id="SSF53448">
    <property type="entry name" value="Nucleotide-diphospho-sugar transferases"/>
    <property type="match status" value="1"/>
</dbReference>
<protein>
    <submittedName>
        <fullName evidence="1">Glycosyltransferase</fullName>
    </submittedName>
</protein>
<evidence type="ECO:0000313" key="2">
    <source>
        <dbReference type="Proteomes" id="UP000281985"/>
    </source>
</evidence>
<dbReference type="GO" id="GO:0016740">
    <property type="term" value="F:transferase activity"/>
    <property type="evidence" value="ECO:0007669"/>
    <property type="project" value="UniProtKB-KW"/>
</dbReference>